<protein>
    <submittedName>
        <fullName evidence="5">Acetyltransferase</fullName>
    </submittedName>
</protein>
<gene>
    <name evidence="5" type="ORF">DA01_03265</name>
</gene>
<dbReference type="InterPro" id="IPR051531">
    <property type="entry name" value="N-acetyltransferase"/>
</dbReference>
<dbReference type="Pfam" id="PF13302">
    <property type="entry name" value="Acetyltransf_3"/>
    <property type="match status" value="1"/>
</dbReference>
<evidence type="ECO:0000313" key="6">
    <source>
        <dbReference type="Proteomes" id="UP000053577"/>
    </source>
</evidence>
<dbReference type="GO" id="GO:0016747">
    <property type="term" value="F:acyltransferase activity, transferring groups other than amino-acyl groups"/>
    <property type="evidence" value="ECO:0007669"/>
    <property type="project" value="InterPro"/>
</dbReference>
<proteinExistence type="inferred from homology"/>
<keyword evidence="1 5" id="KW-0808">Transferase</keyword>
<name>A0A0V8M425_9CHLR</name>
<evidence type="ECO:0000256" key="1">
    <source>
        <dbReference type="ARBA" id="ARBA00022679"/>
    </source>
</evidence>
<accession>A0A0V8M425</accession>
<evidence type="ECO:0000256" key="2">
    <source>
        <dbReference type="ARBA" id="ARBA00023315"/>
    </source>
</evidence>
<dbReference type="EMBL" id="JGYD01000011">
    <property type="protein sequence ID" value="KSV18436.1"/>
    <property type="molecule type" value="Genomic_DNA"/>
</dbReference>
<evidence type="ECO:0000256" key="3">
    <source>
        <dbReference type="ARBA" id="ARBA00038502"/>
    </source>
</evidence>
<reference evidence="5 6" key="1">
    <citation type="journal article" date="2015" name="Sci. Rep.">
        <title>A comparative genomics and reductive dehalogenase gene transcription study of two chloroethene-respiring bacteria, Dehalococcoides mccartyi strains MB and 11a.</title>
        <authorList>
            <person name="Low A."/>
            <person name="Shen Z."/>
            <person name="Cheng D."/>
            <person name="Rogers M.J."/>
            <person name="Lee P.K."/>
            <person name="He J."/>
        </authorList>
    </citation>
    <scope>NUCLEOTIDE SEQUENCE [LARGE SCALE GENOMIC DNA]</scope>
    <source>
        <strain evidence="5 6">MB</strain>
    </source>
</reference>
<sequence length="184" mass="20767">MVLYKTTLSTTRLVLRPFSQADADMVAELAGDALIADTTLNIPHPYLPEMAVKWINSQPKKLAANTEQHFAVTEKDSGYLLGACGLVFCFPHQRAELGYWIGRPYWNQGYATEALQALVRYAFLDLNLHRLQAYYLTRNPASGRVMAKAGFKHEGSFPKHLLKNGVLEDVECCGLLRNDYLLFR</sequence>
<dbReference type="InterPro" id="IPR000182">
    <property type="entry name" value="GNAT_dom"/>
</dbReference>
<organism evidence="5 6">
    <name type="scientific">Dehalococcoides mccartyi</name>
    <dbReference type="NCBI Taxonomy" id="61435"/>
    <lineage>
        <taxon>Bacteria</taxon>
        <taxon>Bacillati</taxon>
        <taxon>Chloroflexota</taxon>
        <taxon>Dehalococcoidia</taxon>
        <taxon>Dehalococcoidales</taxon>
        <taxon>Dehalococcoidaceae</taxon>
        <taxon>Dehalococcoides</taxon>
    </lineage>
</organism>
<dbReference type="Gene3D" id="3.40.630.30">
    <property type="match status" value="1"/>
</dbReference>
<dbReference type="OrthoDB" id="9785602at2"/>
<dbReference type="PROSITE" id="PS51186">
    <property type="entry name" value="GNAT"/>
    <property type="match status" value="1"/>
</dbReference>
<evidence type="ECO:0000259" key="4">
    <source>
        <dbReference type="PROSITE" id="PS51186"/>
    </source>
</evidence>
<dbReference type="AlphaFoldDB" id="A0A0V8M425"/>
<keyword evidence="2" id="KW-0012">Acyltransferase</keyword>
<dbReference type="PANTHER" id="PTHR43792:SF8">
    <property type="entry name" value="[RIBOSOMAL PROTEIN US5]-ALANINE N-ACETYLTRANSFERASE"/>
    <property type="match status" value="1"/>
</dbReference>
<dbReference type="Proteomes" id="UP000053577">
    <property type="component" value="Unassembled WGS sequence"/>
</dbReference>
<comment type="similarity">
    <text evidence="3">Belongs to the acetyltransferase family. RimJ subfamily.</text>
</comment>
<dbReference type="InterPro" id="IPR016181">
    <property type="entry name" value="Acyl_CoA_acyltransferase"/>
</dbReference>
<dbReference type="PATRIC" id="fig|61435.5.peg.654"/>
<dbReference type="PANTHER" id="PTHR43792">
    <property type="entry name" value="GNAT FAMILY, PUTATIVE (AFU_ORTHOLOGUE AFUA_3G00765)-RELATED-RELATED"/>
    <property type="match status" value="1"/>
</dbReference>
<comment type="caution">
    <text evidence="5">The sequence shown here is derived from an EMBL/GenBank/DDBJ whole genome shotgun (WGS) entry which is preliminary data.</text>
</comment>
<dbReference type="SUPFAM" id="SSF55729">
    <property type="entry name" value="Acyl-CoA N-acyltransferases (Nat)"/>
    <property type="match status" value="1"/>
</dbReference>
<feature type="domain" description="N-acetyltransferase" evidence="4">
    <location>
        <begin position="13"/>
        <end position="173"/>
    </location>
</feature>
<dbReference type="RefSeq" id="WP_058292383.1">
    <property type="nucleotide sequence ID" value="NZ_JGYD01000011.1"/>
</dbReference>
<evidence type="ECO:0000313" key="5">
    <source>
        <dbReference type="EMBL" id="KSV18436.1"/>
    </source>
</evidence>